<dbReference type="VEuPathDB" id="VectorBase:AFAF005150"/>
<reference evidence="3" key="1">
    <citation type="submission" date="2014-01" db="EMBL/GenBank/DDBJ databases">
        <title>The Genome Sequence of Anopheles farauti FAR1 (V2).</title>
        <authorList>
            <consortium name="The Broad Institute Genomics Platform"/>
            <person name="Neafsey D.E."/>
            <person name="Besansky N."/>
            <person name="Howell P."/>
            <person name="Walton C."/>
            <person name="Young S.K."/>
            <person name="Zeng Q."/>
            <person name="Gargeya S."/>
            <person name="Fitzgerald M."/>
            <person name="Haas B."/>
            <person name="Abouelleil A."/>
            <person name="Allen A.W."/>
            <person name="Alvarado L."/>
            <person name="Arachchi H.M."/>
            <person name="Berlin A.M."/>
            <person name="Chapman S.B."/>
            <person name="Gainer-Dewar J."/>
            <person name="Goldberg J."/>
            <person name="Griggs A."/>
            <person name="Gujja S."/>
            <person name="Hansen M."/>
            <person name="Howarth C."/>
            <person name="Imamovic A."/>
            <person name="Ireland A."/>
            <person name="Larimer J."/>
            <person name="McCowan C."/>
            <person name="Murphy C."/>
            <person name="Pearson M."/>
            <person name="Poon T.W."/>
            <person name="Priest M."/>
            <person name="Roberts A."/>
            <person name="Saif S."/>
            <person name="Shea T."/>
            <person name="Sisk P."/>
            <person name="Sykes S."/>
            <person name="Wortman J."/>
            <person name="Nusbaum C."/>
            <person name="Birren B."/>
        </authorList>
    </citation>
    <scope>NUCLEOTIDE SEQUENCE [LARGE SCALE GENOMIC DNA]</scope>
    <source>
        <strain evidence="3">FAR1</strain>
    </source>
</reference>
<dbReference type="EnsemblMetazoa" id="AFAF005150-RA">
    <property type="protein sequence ID" value="AFAF005150-PA"/>
    <property type="gene ID" value="AFAF005150"/>
</dbReference>
<dbReference type="AlphaFoldDB" id="A0A182Q8G4"/>
<dbReference type="Proteomes" id="UP000075886">
    <property type="component" value="Unassembled WGS sequence"/>
</dbReference>
<organism evidence="2 3">
    <name type="scientific">Anopheles farauti</name>
    <dbReference type="NCBI Taxonomy" id="69004"/>
    <lineage>
        <taxon>Eukaryota</taxon>
        <taxon>Metazoa</taxon>
        <taxon>Ecdysozoa</taxon>
        <taxon>Arthropoda</taxon>
        <taxon>Hexapoda</taxon>
        <taxon>Insecta</taxon>
        <taxon>Pterygota</taxon>
        <taxon>Neoptera</taxon>
        <taxon>Endopterygota</taxon>
        <taxon>Diptera</taxon>
        <taxon>Nematocera</taxon>
        <taxon>Culicoidea</taxon>
        <taxon>Culicidae</taxon>
        <taxon>Anophelinae</taxon>
        <taxon>Anopheles</taxon>
    </lineage>
</organism>
<evidence type="ECO:0000313" key="2">
    <source>
        <dbReference type="EnsemblMetazoa" id="AFAF005150-PA"/>
    </source>
</evidence>
<dbReference type="EMBL" id="AXCN02000255">
    <property type="status" value="NOT_ANNOTATED_CDS"/>
    <property type="molecule type" value="Genomic_DNA"/>
</dbReference>
<sequence>MLPSANDSRCDTAIHDELRVSPSVFEAAQAYDPALSRSSCVKYKVSPFSPDILMFCSSMEGKRFPWTVSQGRSFNFNQHKAGVDPGPFSVFAVLSNVPLEKEVTGGLASARHFSVTFSPSARVITRLGSSFDRCTDTTGSSGKFGAGGRRKVDNVEKMRLSSIAPPENHGLDARHVSSAPSFSAVTRSVSMLEVRLESWWKGKIRPETRGINGRITPPIGALLTLLSVCTVMSALRSGSPSSSHTILAAGNEPHDSHRIGTGRPAVSSSFGDIIFTRSGFTGGRGNGTRRQRERESVRKAHGHGSFGLRLLPVTAVGVPVRYLRCTWIATSFKTAGTSFEPAARHCSFEPYRSRVTVLMNS</sequence>
<proteinExistence type="predicted"/>
<name>A0A182Q8G4_9DIPT</name>
<accession>A0A182Q8G4</accession>
<keyword evidence="3" id="KW-1185">Reference proteome</keyword>
<feature type="region of interest" description="Disordered" evidence="1">
    <location>
        <begin position="241"/>
        <end position="265"/>
    </location>
</feature>
<evidence type="ECO:0000256" key="1">
    <source>
        <dbReference type="SAM" id="MobiDB-lite"/>
    </source>
</evidence>
<feature type="region of interest" description="Disordered" evidence="1">
    <location>
        <begin position="278"/>
        <end position="300"/>
    </location>
</feature>
<reference evidence="2" key="2">
    <citation type="submission" date="2020-05" db="UniProtKB">
        <authorList>
            <consortium name="EnsemblMetazoa"/>
        </authorList>
    </citation>
    <scope>IDENTIFICATION</scope>
    <source>
        <strain evidence="2">FAR1</strain>
    </source>
</reference>
<protein>
    <submittedName>
        <fullName evidence="2">Uncharacterized protein</fullName>
    </submittedName>
</protein>
<evidence type="ECO:0000313" key="3">
    <source>
        <dbReference type="Proteomes" id="UP000075886"/>
    </source>
</evidence>